<protein>
    <recommendedName>
        <fullName evidence="1">Nucleoside phosphorylase domain-containing protein</fullName>
    </recommendedName>
</protein>
<dbReference type="InterPro" id="IPR035994">
    <property type="entry name" value="Nucleoside_phosphorylase_sf"/>
</dbReference>
<feature type="domain" description="Nucleoside phosphorylase" evidence="1">
    <location>
        <begin position="16"/>
        <end position="133"/>
    </location>
</feature>
<keyword evidence="3" id="KW-1185">Reference proteome</keyword>
<dbReference type="SUPFAM" id="SSF53167">
    <property type="entry name" value="Purine and uridine phosphorylases"/>
    <property type="match status" value="1"/>
</dbReference>
<proteinExistence type="predicted"/>
<evidence type="ECO:0000313" key="2">
    <source>
        <dbReference type="EMBL" id="CAG8045811.1"/>
    </source>
</evidence>
<dbReference type="Gene3D" id="3.40.50.1580">
    <property type="entry name" value="Nucleoside phosphorylase domain"/>
    <property type="match status" value="1"/>
</dbReference>
<dbReference type="PANTHER" id="PTHR46082">
    <property type="entry name" value="ATP/GTP-BINDING PROTEIN-RELATED"/>
    <property type="match status" value="1"/>
</dbReference>
<dbReference type="InterPro" id="IPR000845">
    <property type="entry name" value="Nucleoside_phosphorylase_d"/>
</dbReference>
<evidence type="ECO:0000313" key="3">
    <source>
        <dbReference type="Proteomes" id="UP001153618"/>
    </source>
</evidence>
<dbReference type="EMBL" id="CAJVOS010000016">
    <property type="protein sequence ID" value="CAG8045811.1"/>
    <property type="molecule type" value="Genomic_DNA"/>
</dbReference>
<name>A0A9W4HKL9_PENOL</name>
<gene>
    <name evidence="2" type="ORF">POLS_LOCUS3113</name>
</gene>
<dbReference type="GO" id="GO:0009116">
    <property type="term" value="P:nucleoside metabolic process"/>
    <property type="evidence" value="ECO:0007669"/>
    <property type="project" value="InterPro"/>
</dbReference>
<dbReference type="PANTHER" id="PTHR46082:SF6">
    <property type="entry name" value="AAA+ ATPASE DOMAIN-CONTAINING PROTEIN-RELATED"/>
    <property type="match status" value="1"/>
</dbReference>
<comment type="caution">
    <text evidence="2">The sequence shown here is derived from an EMBL/GenBank/DDBJ whole genome shotgun (WGS) entry which is preliminary data.</text>
</comment>
<sequence>MPSNQSTRSGDPKDYEIAIFCALGLEADATIAMFDETWEHADQPLRAPGDTNSYTFGQIWQHPVVLVHLPRMGKVSACQASANLRSSFPHVRLGLFVGVCGSVPSSGTQDVFLGDVIISTQIVQLDFGRLYQHGFARKDSLEDNLGRPNPEMSGCLTKLQGQNARAEIKNSMCAGLATVFESTTFALSNRPATNQDRLFDANYGHKHADPKACISSECTWSGNSVCDDARSLSCSELGCDLGRVVPRIRRQRDQPYSTSSDDPDIHFGRVGSGDQVIKSALHRDCIAKEEGVIGFEMEGAGIWETVPTIIVKGVSDYSDSHKSKAWQPYSAAAAAACAKGMLKMWRAPKRTERRHA</sequence>
<dbReference type="Proteomes" id="UP001153618">
    <property type="component" value="Unassembled WGS sequence"/>
</dbReference>
<organism evidence="2 3">
    <name type="scientific">Penicillium olsonii</name>
    <dbReference type="NCBI Taxonomy" id="99116"/>
    <lineage>
        <taxon>Eukaryota</taxon>
        <taxon>Fungi</taxon>
        <taxon>Dikarya</taxon>
        <taxon>Ascomycota</taxon>
        <taxon>Pezizomycotina</taxon>
        <taxon>Eurotiomycetes</taxon>
        <taxon>Eurotiomycetidae</taxon>
        <taxon>Eurotiales</taxon>
        <taxon>Aspergillaceae</taxon>
        <taxon>Penicillium</taxon>
    </lineage>
</organism>
<accession>A0A9W4HKL9</accession>
<dbReference type="OrthoDB" id="20872at2759"/>
<dbReference type="GO" id="GO:0003824">
    <property type="term" value="F:catalytic activity"/>
    <property type="evidence" value="ECO:0007669"/>
    <property type="project" value="InterPro"/>
</dbReference>
<dbReference type="InterPro" id="IPR053137">
    <property type="entry name" value="NLR-like"/>
</dbReference>
<reference evidence="2" key="1">
    <citation type="submission" date="2021-07" db="EMBL/GenBank/DDBJ databases">
        <authorList>
            <person name="Branca A.L. A."/>
        </authorList>
    </citation>
    <scope>NUCLEOTIDE SEQUENCE</scope>
</reference>
<evidence type="ECO:0000259" key="1">
    <source>
        <dbReference type="Pfam" id="PF01048"/>
    </source>
</evidence>
<dbReference type="AlphaFoldDB" id="A0A9W4HKL9"/>
<dbReference type="Pfam" id="PF01048">
    <property type="entry name" value="PNP_UDP_1"/>
    <property type="match status" value="1"/>
</dbReference>